<evidence type="ECO:0000256" key="6">
    <source>
        <dbReference type="ARBA" id="ARBA00022777"/>
    </source>
</evidence>
<dbReference type="GO" id="GO:0016020">
    <property type="term" value="C:membrane"/>
    <property type="evidence" value="ECO:0007669"/>
    <property type="project" value="InterPro"/>
</dbReference>
<keyword evidence="9" id="KW-0472">Membrane</keyword>
<organism evidence="12 13">
    <name type="scientific">Actinomadura rubrisoli</name>
    <dbReference type="NCBI Taxonomy" id="2530368"/>
    <lineage>
        <taxon>Bacteria</taxon>
        <taxon>Bacillati</taxon>
        <taxon>Actinomycetota</taxon>
        <taxon>Actinomycetes</taxon>
        <taxon>Streptosporangiales</taxon>
        <taxon>Thermomonosporaceae</taxon>
        <taxon>Actinomadura</taxon>
    </lineage>
</organism>
<comment type="caution">
    <text evidence="12">The sequence shown here is derived from an EMBL/GenBank/DDBJ whole genome shotgun (WGS) entry which is preliminary data.</text>
</comment>
<keyword evidence="5" id="KW-0547">Nucleotide-binding</keyword>
<accession>A0A4R5BYB7</accession>
<protein>
    <recommendedName>
        <fullName evidence="2">histidine kinase</fullName>
        <ecNumber evidence="2">2.7.13.3</ecNumber>
    </recommendedName>
</protein>
<dbReference type="EMBL" id="SMKU01000040">
    <property type="protein sequence ID" value="TDD92218.1"/>
    <property type="molecule type" value="Genomic_DNA"/>
</dbReference>
<dbReference type="Proteomes" id="UP000294513">
    <property type="component" value="Unassembled WGS sequence"/>
</dbReference>
<keyword evidence="6 12" id="KW-0418">Kinase</keyword>
<evidence type="ECO:0000256" key="9">
    <source>
        <dbReference type="SAM" id="Phobius"/>
    </source>
</evidence>
<dbReference type="GO" id="GO:0046983">
    <property type="term" value="F:protein dimerization activity"/>
    <property type="evidence" value="ECO:0007669"/>
    <property type="project" value="InterPro"/>
</dbReference>
<dbReference type="EC" id="2.7.13.3" evidence="2"/>
<evidence type="ECO:0000256" key="2">
    <source>
        <dbReference type="ARBA" id="ARBA00012438"/>
    </source>
</evidence>
<evidence type="ECO:0000256" key="8">
    <source>
        <dbReference type="ARBA" id="ARBA00023012"/>
    </source>
</evidence>
<dbReference type="RefSeq" id="WP_131891940.1">
    <property type="nucleotide sequence ID" value="NZ_SMKU01000040.1"/>
</dbReference>
<keyword evidence="9" id="KW-1133">Transmembrane helix</keyword>
<keyword evidence="9" id="KW-0812">Transmembrane</keyword>
<keyword evidence="4" id="KW-0808">Transferase</keyword>
<feature type="domain" description="Histidine kinase/HSP90-like ATPase" evidence="10">
    <location>
        <begin position="284"/>
        <end position="372"/>
    </location>
</feature>
<dbReference type="GO" id="GO:0000155">
    <property type="term" value="F:phosphorelay sensor kinase activity"/>
    <property type="evidence" value="ECO:0007669"/>
    <property type="project" value="InterPro"/>
</dbReference>
<dbReference type="CDD" id="cd16917">
    <property type="entry name" value="HATPase_UhpB-NarQ-NarX-like"/>
    <property type="match status" value="1"/>
</dbReference>
<dbReference type="InterPro" id="IPR050482">
    <property type="entry name" value="Sensor_HK_TwoCompSys"/>
</dbReference>
<dbReference type="AlphaFoldDB" id="A0A4R5BYB7"/>
<keyword evidence="8" id="KW-0902">Two-component regulatory system</keyword>
<proteinExistence type="predicted"/>
<feature type="domain" description="Signal transduction histidine kinase subgroup 3 dimerisation and phosphoacceptor" evidence="11">
    <location>
        <begin position="176"/>
        <end position="238"/>
    </location>
</feature>
<dbReference type="SUPFAM" id="SSF55874">
    <property type="entry name" value="ATPase domain of HSP90 chaperone/DNA topoisomerase II/histidine kinase"/>
    <property type="match status" value="1"/>
</dbReference>
<dbReference type="Gene3D" id="3.30.565.10">
    <property type="entry name" value="Histidine kinase-like ATPase, C-terminal domain"/>
    <property type="match status" value="1"/>
</dbReference>
<evidence type="ECO:0000256" key="7">
    <source>
        <dbReference type="ARBA" id="ARBA00022840"/>
    </source>
</evidence>
<dbReference type="OrthoDB" id="227596at2"/>
<keyword evidence="13" id="KW-1185">Reference proteome</keyword>
<evidence type="ECO:0000313" key="13">
    <source>
        <dbReference type="Proteomes" id="UP000294513"/>
    </source>
</evidence>
<keyword evidence="3" id="KW-0597">Phosphoprotein</keyword>
<dbReference type="Gene3D" id="1.20.5.1930">
    <property type="match status" value="1"/>
</dbReference>
<evidence type="ECO:0000259" key="11">
    <source>
        <dbReference type="Pfam" id="PF07730"/>
    </source>
</evidence>
<evidence type="ECO:0000256" key="3">
    <source>
        <dbReference type="ARBA" id="ARBA00022553"/>
    </source>
</evidence>
<dbReference type="PANTHER" id="PTHR24421:SF10">
    <property type="entry name" value="NITRATE_NITRITE SENSOR PROTEIN NARQ"/>
    <property type="match status" value="1"/>
</dbReference>
<dbReference type="Pfam" id="PF07730">
    <property type="entry name" value="HisKA_3"/>
    <property type="match status" value="1"/>
</dbReference>
<evidence type="ECO:0000313" key="12">
    <source>
        <dbReference type="EMBL" id="TDD92218.1"/>
    </source>
</evidence>
<feature type="transmembrane region" description="Helical" evidence="9">
    <location>
        <begin position="44"/>
        <end position="61"/>
    </location>
</feature>
<keyword evidence="7" id="KW-0067">ATP-binding</keyword>
<dbReference type="InterPro" id="IPR036890">
    <property type="entry name" value="HATPase_C_sf"/>
</dbReference>
<dbReference type="InterPro" id="IPR011712">
    <property type="entry name" value="Sig_transdc_His_kin_sub3_dim/P"/>
</dbReference>
<feature type="transmembrane region" description="Helical" evidence="9">
    <location>
        <begin position="68"/>
        <end position="92"/>
    </location>
</feature>
<comment type="catalytic activity">
    <reaction evidence="1">
        <text>ATP + protein L-histidine = ADP + protein N-phospho-L-histidine.</text>
        <dbReference type="EC" id="2.7.13.3"/>
    </reaction>
</comment>
<name>A0A4R5BYB7_9ACTN</name>
<reference evidence="12 13" key="1">
    <citation type="submission" date="2019-03" db="EMBL/GenBank/DDBJ databases">
        <title>Draft genome sequences of novel Actinobacteria.</title>
        <authorList>
            <person name="Sahin N."/>
            <person name="Ay H."/>
            <person name="Saygin H."/>
        </authorList>
    </citation>
    <scope>NUCLEOTIDE SEQUENCE [LARGE SCALE GENOMIC DNA]</scope>
    <source>
        <strain evidence="12 13">H3C3</strain>
    </source>
</reference>
<gene>
    <name evidence="12" type="ORF">E1298_10885</name>
</gene>
<dbReference type="PANTHER" id="PTHR24421">
    <property type="entry name" value="NITRATE/NITRITE SENSOR PROTEIN NARX-RELATED"/>
    <property type="match status" value="1"/>
</dbReference>
<evidence type="ECO:0000256" key="5">
    <source>
        <dbReference type="ARBA" id="ARBA00022741"/>
    </source>
</evidence>
<dbReference type="GO" id="GO:0005524">
    <property type="term" value="F:ATP binding"/>
    <property type="evidence" value="ECO:0007669"/>
    <property type="project" value="UniProtKB-KW"/>
</dbReference>
<feature type="transmembrane region" description="Helical" evidence="9">
    <location>
        <begin position="125"/>
        <end position="145"/>
    </location>
</feature>
<evidence type="ECO:0000256" key="1">
    <source>
        <dbReference type="ARBA" id="ARBA00000085"/>
    </source>
</evidence>
<evidence type="ECO:0000256" key="4">
    <source>
        <dbReference type="ARBA" id="ARBA00022679"/>
    </source>
</evidence>
<dbReference type="InterPro" id="IPR003594">
    <property type="entry name" value="HATPase_dom"/>
</dbReference>
<dbReference type="Pfam" id="PF02518">
    <property type="entry name" value="HATPase_c"/>
    <property type="match status" value="1"/>
</dbReference>
<sequence length="372" mass="39254">MRRPTAVDALVAVAVAVSTAYSDAGAGRSFGDREIAGLGWEPPLWFAVPLGLLVGAAALLRRRRPEPFVALALAAWVTLAAFTAVMVAQYAFAERTGSWRRTAIGTLAASAVVGVPIWRLGGPDAAAPLTAAICVAPALLGLYTGTRRELIARMRERAERLEREQHQNILRARGEERAQIARDMHDVVTHRVSLMVLHATALEASDGRDATTIGRSIGAIGREALGELRSLVEVLRADGDAPVAPQPGLADLADLVAESRRIGMRVTFEIANESGSRPPALIEHAVYRVVQEALANVHKHAGDAETSVRIRQTPDVLRLRVANGPARGPGPGLPGGGHGLLGIAERIRLVGGELTARPAPGGGFEVSAEVPL</sequence>
<evidence type="ECO:0000259" key="10">
    <source>
        <dbReference type="Pfam" id="PF02518"/>
    </source>
</evidence>